<dbReference type="NCBIfam" id="NF041646">
    <property type="entry name" value="VC0807_fam"/>
    <property type="match status" value="1"/>
</dbReference>
<feature type="transmembrane region" description="Helical" evidence="1">
    <location>
        <begin position="174"/>
        <end position="194"/>
    </location>
</feature>
<sequence length="234" mass="25087">MSYTPYRPSSAWLGLAADIGLPLAGYYTLHAMGADDWLALLVATAAAGARLIAVALWTRRVSWFAAIMLGVFGVGLALAFIGGSPRFLLLKDSFTTAVIGAVFLSSLAGSRPLTLSAAQSWRPGLGEELERLYREVPAGRRAFRISTLGWGLGMLAEAVLRIPLIYLLPIEVMVGLSTALMIAAMILLTLWNAAYITSAARREPVLEVLLPGSMRGRVGRQVRPDAPYAEACPK</sequence>
<dbReference type="HOGENOM" id="CLU_082059_1_1_11"/>
<reference evidence="2 3" key="1">
    <citation type="submission" date="2011-05" db="EMBL/GenBank/DDBJ databases">
        <title>Whole genome sequence of Microlunatus phosphovorus NM-1.</title>
        <authorList>
            <person name="Hosoyama A."/>
            <person name="Sasaki K."/>
            <person name="Harada T."/>
            <person name="Igarashi R."/>
            <person name="Kawakoshi A."/>
            <person name="Sasagawa M."/>
            <person name="Fukada J."/>
            <person name="Nakamura S."/>
            <person name="Katano Y."/>
            <person name="Hanada S."/>
            <person name="Kamagata Y."/>
            <person name="Nakamura N."/>
            <person name="Yamazaki S."/>
            <person name="Fujita N."/>
        </authorList>
    </citation>
    <scope>NUCLEOTIDE SEQUENCE [LARGE SCALE GENOMIC DNA]</scope>
    <source>
        <strain evidence="3">ATCC 700054 / DSM 10555 / JCM 9379 / NBRC 101784 / NCIMB 13414 / VKM Ac-1990 / NM-1</strain>
    </source>
</reference>
<dbReference type="KEGG" id="mph:MLP_45450"/>
<name>F5XTW0_MICPN</name>
<dbReference type="AlphaFoldDB" id="F5XTW0"/>
<gene>
    <name evidence="2" type="ordered locus">MLP_45450</name>
</gene>
<proteinExistence type="predicted"/>
<keyword evidence="1" id="KW-0812">Transmembrane</keyword>
<feature type="transmembrane region" description="Helical" evidence="1">
    <location>
        <begin position="63"/>
        <end position="82"/>
    </location>
</feature>
<dbReference type="EMBL" id="AP012204">
    <property type="protein sequence ID" value="BAK37559.1"/>
    <property type="molecule type" value="Genomic_DNA"/>
</dbReference>
<evidence type="ECO:0000313" key="3">
    <source>
        <dbReference type="Proteomes" id="UP000007947"/>
    </source>
</evidence>
<keyword evidence="1" id="KW-0472">Membrane</keyword>
<accession>F5XTW0</accession>
<keyword evidence="3" id="KW-1185">Reference proteome</keyword>
<dbReference type="eggNOG" id="ENOG50322ZG">
    <property type="taxonomic scope" value="Bacteria"/>
</dbReference>
<evidence type="ECO:0000256" key="1">
    <source>
        <dbReference type="SAM" id="Phobius"/>
    </source>
</evidence>
<feature type="transmembrane region" description="Helical" evidence="1">
    <location>
        <begin position="94"/>
        <end position="113"/>
    </location>
</feature>
<feature type="transmembrane region" description="Helical" evidence="1">
    <location>
        <begin position="37"/>
        <end position="56"/>
    </location>
</feature>
<dbReference type="OrthoDB" id="3781030at2"/>
<feature type="transmembrane region" description="Helical" evidence="1">
    <location>
        <begin position="148"/>
        <end position="168"/>
    </location>
</feature>
<evidence type="ECO:0000313" key="2">
    <source>
        <dbReference type="EMBL" id="BAK37559.1"/>
    </source>
</evidence>
<keyword evidence="1" id="KW-1133">Transmembrane helix</keyword>
<dbReference type="STRING" id="1032480.MLP_45450"/>
<dbReference type="Proteomes" id="UP000007947">
    <property type="component" value="Chromosome"/>
</dbReference>
<organism evidence="2 3">
    <name type="scientific">Microlunatus phosphovorus (strain ATCC 700054 / DSM 10555 / JCM 9379 / NBRC 101784 / NCIMB 13414 / VKM Ac-1990 / NM-1)</name>
    <dbReference type="NCBI Taxonomy" id="1032480"/>
    <lineage>
        <taxon>Bacteria</taxon>
        <taxon>Bacillati</taxon>
        <taxon>Actinomycetota</taxon>
        <taxon>Actinomycetes</taxon>
        <taxon>Propionibacteriales</taxon>
        <taxon>Propionibacteriaceae</taxon>
        <taxon>Microlunatus</taxon>
    </lineage>
</organism>
<protein>
    <recommendedName>
        <fullName evidence="4">Intracellular septation protein A</fullName>
    </recommendedName>
</protein>
<evidence type="ECO:0008006" key="4">
    <source>
        <dbReference type="Google" id="ProtNLM"/>
    </source>
</evidence>
<dbReference type="RefSeq" id="WP_013865393.1">
    <property type="nucleotide sequence ID" value="NC_015635.1"/>
</dbReference>